<dbReference type="PANTHER" id="PTHR34047">
    <property type="entry name" value="NUCLEAR INTRON MATURASE 1, MITOCHONDRIAL-RELATED"/>
    <property type="match status" value="1"/>
</dbReference>
<evidence type="ECO:0000256" key="6">
    <source>
        <dbReference type="ARBA" id="ARBA00022918"/>
    </source>
</evidence>
<dbReference type="KEGG" id="vqi:CCZ37_10440"/>
<dbReference type="InterPro" id="IPR000477">
    <property type="entry name" value="RT_dom"/>
</dbReference>
<dbReference type="GO" id="GO:0046872">
    <property type="term" value="F:metal ion binding"/>
    <property type="evidence" value="ECO:0007669"/>
    <property type="project" value="UniProtKB-KW"/>
</dbReference>
<proteinExistence type="inferred from homology"/>
<dbReference type="InterPro" id="IPR051083">
    <property type="entry name" value="GrpII_Intron_Splice-Mob/Def"/>
</dbReference>
<dbReference type="RefSeq" id="WP_094500482.1">
    <property type="nucleotide sequence ID" value="NZ_CAWNHI010000001.1"/>
</dbReference>
<dbReference type="SUPFAM" id="SSF56672">
    <property type="entry name" value="DNA/RNA polymerases"/>
    <property type="match status" value="1"/>
</dbReference>
<keyword evidence="5" id="KW-0460">Magnesium</keyword>
<dbReference type="NCBIfam" id="NF038233">
    <property type="entry name" value="retron_St85_RT"/>
    <property type="match status" value="1"/>
</dbReference>
<evidence type="ECO:0000259" key="10">
    <source>
        <dbReference type="PROSITE" id="PS50878"/>
    </source>
</evidence>
<feature type="domain" description="Reverse transcriptase" evidence="10">
    <location>
        <begin position="15"/>
        <end position="235"/>
    </location>
</feature>
<evidence type="ECO:0000256" key="7">
    <source>
        <dbReference type="ARBA" id="ARBA00023118"/>
    </source>
</evidence>
<organism evidence="11 12">
    <name type="scientific">Vibrio qinghaiensis</name>
    <dbReference type="NCBI Taxonomy" id="2025808"/>
    <lineage>
        <taxon>Bacteria</taxon>
        <taxon>Pseudomonadati</taxon>
        <taxon>Pseudomonadota</taxon>
        <taxon>Gammaproteobacteria</taxon>
        <taxon>Vibrionales</taxon>
        <taxon>Vibrionaceae</taxon>
        <taxon>Vibrio</taxon>
    </lineage>
</organism>
<dbReference type="AlphaFoldDB" id="A0A223MZT8"/>
<dbReference type="EC" id="2.7.7.49" evidence="1"/>
<evidence type="ECO:0000256" key="9">
    <source>
        <dbReference type="ARBA" id="ARBA00048173"/>
    </source>
</evidence>
<reference evidence="11 12" key="1">
    <citation type="submission" date="2017-08" db="EMBL/GenBank/DDBJ databases">
        <title>The Vibrio qinghaiensis sp.-Q67 is a luminous bacteria isolated firstly from Qinghai lake, Qinghai province, China, which has been proved to be very sensitive to detect environmental and food pollutants. Therefore, complete genome analysis of V. qinghaiensis sp.-Q67 highlights the potential application of this strain on detection of hazards in the contaminated environments.</title>
        <authorList>
            <person name="Gong L."/>
        </authorList>
    </citation>
    <scope>NUCLEOTIDE SEQUENCE [LARGE SCALE GENOMIC DNA]</scope>
    <source>
        <strain evidence="11 12">Q67</strain>
    </source>
</reference>
<keyword evidence="2" id="KW-0808">Transferase</keyword>
<keyword evidence="3" id="KW-0548">Nucleotidyltransferase</keyword>
<comment type="catalytic activity">
    <reaction evidence="9">
        <text>DNA(n) + a 2'-deoxyribonucleoside 5'-triphosphate = DNA(n+1) + diphosphate</text>
        <dbReference type="Rhea" id="RHEA:22508"/>
        <dbReference type="Rhea" id="RHEA-COMP:17339"/>
        <dbReference type="Rhea" id="RHEA-COMP:17340"/>
        <dbReference type="ChEBI" id="CHEBI:33019"/>
        <dbReference type="ChEBI" id="CHEBI:61560"/>
        <dbReference type="ChEBI" id="CHEBI:173112"/>
        <dbReference type="EC" id="2.7.7.49"/>
    </reaction>
</comment>
<keyword evidence="12" id="KW-1185">Reference proteome</keyword>
<gene>
    <name evidence="11" type="ORF">CCZ37_10440</name>
</gene>
<keyword evidence="6" id="KW-0695">RNA-directed DNA polymerase</keyword>
<dbReference type="PANTHER" id="PTHR34047:SF7">
    <property type="entry name" value="RNA-DIRECTED DNA POLYMERASE"/>
    <property type="match status" value="1"/>
</dbReference>
<sequence>MSIISLLAQTLKKPEYVIEDILFIAPIRYKIYYIPKRTHGFRQIAQPSKELKECQRAFLRFCNLPTHNCAMAYREGLSIKNNAIAHKNQAYLLKLDLENFFNSITPNIFWHTWELTGAELPTKDNQQWIEKLLFWNLEDKLVLSVGAPSSPSVSNFCMLIFDQILQDQCQNLGIKYTRYADDLTFSTNEKDILFKIPESVENILSKCFNGNLRLNKGKTIFSSKAHNRHVTGITITNSGEISLGRSKKRYIKHKIHQFSLDLLNNHEVMHLKGLMAYARHIEPSFHESLIIKYSKEIIERIFEVPNE</sequence>
<dbReference type="EMBL" id="CP022741">
    <property type="protein sequence ID" value="ASU22983.1"/>
    <property type="molecule type" value="Genomic_DNA"/>
</dbReference>
<dbReference type="GO" id="GO:0003723">
    <property type="term" value="F:RNA binding"/>
    <property type="evidence" value="ECO:0007669"/>
    <property type="project" value="InterPro"/>
</dbReference>
<comment type="similarity">
    <text evidence="8">Belongs to the bacterial reverse transcriptase family.</text>
</comment>
<keyword evidence="7" id="KW-0051">Antiviral defense</keyword>
<dbReference type="PRINTS" id="PR00866">
    <property type="entry name" value="RNADNAPOLMS"/>
</dbReference>
<dbReference type="InterPro" id="IPR043502">
    <property type="entry name" value="DNA/RNA_pol_sf"/>
</dbReference>
<evidence type="ECO:0000313" key="11">
    <source>
        <dbReference type="EMBL" id="ASU22983.1"/>
    </source>
</evidence>
<dbReference type="GO" id="GO:0051607">
    <property type="term" value="P:defense response to virus"/>
    <property type="evidence" value="ECO:0007669"/>
    <property type="project" value="UniProtKB-KW"/>
</dbReference>
<evidence type="ECO:0000256" key="8">
    <source>
        <dbReference type="ARBA" id="ARBA00034120"/>
    </source>
</evidence>
<evidence type="ECO:0000256" key="4">
    <source>
        <dbReference type="ARBA" id="ARBA00022723"/>
    </source>
</evidence>
<dbReference type="Proteomes" id="UP000215148">
    <property type="component" value="Chromosome 1"/>
</dbReference>
<name>A0A223MZT8_9VIBR</name>
<accession>A0A223MZT8</accession>
<protein>
    <recommendedName>
        <fullName evidence="1">RNA-directed DNA polymerase</fullName>
        <ecNumber evidence="1">2.7.7.49</ecNumber>
    </recommendedName>
</protein>
<evidence type="ECO:0000256" key="3">
    <source>
        <dbReference type="ARBA" id="ARBA00022695"/>
    </source>
</evidence>
<evidence type="ECO:0000256" key="2">
    <source>
        <dbReference type="ARBA" id="ARBA00022679"/>
    </source>
</evidence>
<dbReference type="GO" id="GO:0003964">
    <property type="term" value="F:RNA-directed DNA polymerase activity"/>
    <property type="evidence" value="ECO:0007669"/>
    <property type="project" value="UniProtKB-KW"/>
</dbReference>
<dbReference type="CDD" id="cd03487">
    <property type="entry name" value="RT_Bac_retron_II"/>
    <property type="match status" value="1"/>
</dbReference>
<dbReference type="PROSITE" id="PS50878">
    <property type="entry name" value="RT_POL"/>
    <property type="match status" value="1"/>
</dbReference>
<evidence type="ECO:0000256" key="5">
    <source>
        <dbReference type="ARBA" id="ARBA00022842"/>
    </source>
</evidence>
<dbReference type="Pfam" id="PF00078">
    <property type="entry name" value="RVT_1"/>
    <property type="match status" value="1"/>
</dbReference>
<evidence type="ECO:0000256" key="1">
    <source>
        <dbReference type="ARBA" id="ARBA00012493"/>
    </source>
</evidence>
<dbReference type="InterPro" id="IPR000123">
    <property type="entry name" value="Reverse_transcriptase_msDNA"/>
</dbReference>
<keyword evidence="4" id="KW-0479">Metal-binding</keyword>
<evidence type="ECO:0000313" key="12">
    <source>
        <dbReference type="Proteomes" id="UP000215148"/>
    </source>
</evidence>